<evidence type="ECO:0000256" key="4">
    <source>
        <dbReference type="ARBA" id="ARBA00022786"/>
    </source>
</evidence>
<accession>A0AAV4NP74</accession>
<dbReference type="Proteomes" id="UP001054945">
    <property type="component" value="Unassembled WGS sequence"/>
</dbReference>
<comment type="subunit">
    <text evidence="16">Heterotrimer of an A (ELOA, ELOA2 or ELOA3P), ELOB and ELOC subunit. The elongin BC complex interacts with EPOP; leading to recruit the elongin BC complex to Polycomb group (PcG) target genes, thereby restricting excessive activity of the PRC2/EED-EZH2 complex. Component of multiple cullin-RING E3 ubiquitin-protein ligase complexes composed of Elongin BC (ELOB and ELOC), a cullin (either CUL2 or CUL5), a catalytic subunit (either RBX1 or RNF7/RBX2), as well as a substrate adapter protein that can be either ASB2, ASB9, ASB11, KLHDC2, KLHDC3, KLHDC10, APPBP2, FEM1A, FEM1B, FEM1C, LRR1, PCMTD1, SOCS1, SOCS2, SOCS5, SPSB1, SPSB3, ELOA, VHL, WSB1 or RAB40C. As part of the Elongin BC E3 ubiquitin ligase complex; interacts with NRBP1. May also interact with DCUN1D1, DCUN1D2, DCUN1D3 and DCUN1D5. May form oligomers as a KLHDC2/KLHDC3-ELOB-ELOC complex; this interaction is autoinhibitory for the E3 ligase complex as the substrate-binding site of KLHDC2/KLHDC3 is blocked in the oligomer.</text>
</comment>
<keyword evidence="6" id="KW-0805">Transcription regulation</keyword>
<evidence type="ECO:0000256" key="1">
    <source>
        <dbReference type="ARBA" id="ARBA00004123"/>
    </source>
</evidence>
<keyword evidence="7" id="KW-0804">Transcription</keyword>
<comment type="caution">
    <text evidence="19">The sequence shown here is derived from an EMBL/GenBank/DDBJ whole genome shotgun (WGS) entry which is preliminary data.</text>
</comment>
<dbReference type="PROSITE" id="PS50053">
    <property type="entry name" value="UBIQUITIN_2"/>
    <property type="match status" value="1"/>
</dbReference>
<keyword evidence="8" id="KW-0539">Nucleus</keyword>
<evidence type="ECO:0000256" key="14">
    <source>
        <dbReference type="ARBA" id="ARBA00081013"/>
    </source>
</evidence>
<evidence type="ECO:0000256" key="7">
    <source>
        <dbReference type="ARBA" id="ARBA00023163"/>
    </source>
</evidence>
<evidence type="ECO:0000256" key="11">
    <source>
        <dbReference type="ARBA" id="ARBA00074516"/>
    </source>
</evidence>
<dbReference type="Gene3D" id="3.10.20.90">
    <property type="entry name" value="Phosphatidylinositol 3-kinase Catalytic Subunit, Chain A, domain 1"/>
    <property type="match status" value="1"/>
</dbReference>
<protein>
    <recommendedName>
        <fullName evidence="11">Elongin-B</fullName>
    </recommendedName>
    <alternativeName>
        <fullName evidence="14">Elongin 18 kDa subunit</fullName>
    </alternativeName>
    <alternativeName>
        <fullName evidence="12">RNA polymerase II transcription factor SIII subunit B</fullName>
    </alternativeName>
    <alternativeName>
        <fullName evidence="15">SIII p18</fullName>
    </alternativeName>
    <alternativeName>
        <fullName evidence="13">Transcription elongation factor B polypeptide 2</fullName>
    </alternativeName>
</protein>
<evidence type="ECO:0000256" key="16">
    <source>
        <dbReference type="ARBA" id="ARBA00093515"/>
    </source>
</evidence>
<comment type="subcellular location">
    <subcellularLocation>
        <location evidence="1">Nucleus</location>
    </subcellularLocation>
</comment>
<evidence type="ECO:0000256" key="5">
    <source>
        <dbReference type="ARBA" id="ARBA00022990"/>
    </source>
</evidence>
<dbReference type="GO" id="GO:0006368">
    <property type="term" value="P:transcription elongation by RNA polymerase II"/>
    <property type="evidence" value="ECO:0007669"/>
    <property type="project" value="InterPro"/>
</dbReference>
<dbReference type="SUPFAM" id="SSF54236">
    <property type="entry name" value="Ubiquitin-like"/>
    <property type="match status" value="1"/>
</dbReference>
<evidence type="ECO:0000256" key="10">
    <source>
        <dbReference type="ARBA" id="ARBA00060803"/>
    </source>
</evidence>
<dbReference type="InterPro" id="IPR039049">
    <property type="entry name" value="ELOB"/>
</dbReference>
<dbReference type="AlphaFoldDB" id="A0AAV4NP74"/>
<evidence type="ECO:0000256" key="6">
    <source>
        <dbReference type="ARBA" id="ARBA00023015"/>
    </source>
</evidence>
<comment type="function">
    <text evidence="9">SIII, also known as elongin, is a general transcription elongation factor that increases the RNA polymerase II transcription elongation past template-encoded arresting sites. Subunit A is transcriptionally active and its transcription activity is strongly enhanced by binding to the dimeric complex of the SIII regulatory subunits B and C (elongin BC complex). In embryonic stem cells, the elongin BC complex is recruited by EPOP to Polycomb group (PcG) target genes in order generate genomic region that display both active and repressive chromatin properties, an important feature of pluripotent stem cells.</text>
</comment>
<dbReference type="InterPro" id="IPR029071">
    <property type="entry name" value="Ubiquitin-like_domsf"/>
</dbReference>
<evidence type="ECO:0000313" key="20">
    <source>
        <dbReference type="Proteomes" id="UP001054945"/>
    </source>
</evidence>
<dbReference type="EMBL" id="BPLR01021155">
    <property type="protein sequence ID" value="GIX86589.1"/>
    <property type="molecule type" value="Genomic_DNA"/>
</dbReference>
<evidence type="ECO:0000256" key="15">
    <source>
        <dbReference type="ARBA" id="ARBA00083653"/>
    </source>
</evidence>
<evidence type="ECO:0000256" key="9">
    <source>
        <dbReference type="ARBA" id="ARBA00054216"/>
    </source>
</evidence>
<keyword evidence="4" id="KW-0833">Ubl conjugation pathway</keyword>
<evidence type="ECO:0000256" key="2">
    <source>
        <dbReference type="ARBA" id="ARBA00004906"/>
    </source>
</evidence>
<proteinExistence type="inferred from homology"/>
<evidence type="ECO:0000256" key="3">
    <source>
        <dbReference type="ARBA" id="ARBA00022553"/>
    </source>
</evidence>
<evidence type="ECO:0000256" key="12">
    <source>
        <dbReference type="ARBA" id="ARBA00076690"/>
    </source>
</evidence>
<comment type="similarity">
    <text evidence="10">Belongs to the Elongin B family.</text>
</comment>
<dbReference type="FunFam" id="3.10.20.90:FF:000108">
    <property type="entry name" value="Elongin-B"/>
    <property type="match status" value="1"/>
</dbReference>
<dbReference type="PANTHER" id="PTHR13248:SF4">
    <property type="entry name" value="ELONGIN B"/>
    <property type="match status" value="1"/>
</dbReference>
<dbReference type="PANTHER" id="PTHR13248">
    <property type="entry name" value="TRANSCRIPTION ELONGATION FACTOR B POLYPEPTIDE 2"/>
    <property type="match status" value="1"/>
</dbReference>
<feature type="region of interest" description="Disordered" evidence="17">
    <location>
        <begin position="93"/>
        <end position="118"/>
    </location>
</feature>
<evidence type="ECO:0000256" key="17">
    <source>
        <dbReference type="SAM" id="MobiDB-lite"/>
    </source>
</evidence>
<comment type="pathway">
    <text evidence="2">Protein modification; protein ubiquitination.</text>
</comment>
<organism evidence="19 20">
    <name type="scientific">Caerostris extrusa</name>
    <name type="common">Bark spider</name>
    <name type="synonym">Caerostris bankana</name>
    <dbReference type="NCBI Taxonomy" id="172846"/>
    <lineage>
        <taxon>Eukaryota</taxon>
        <taxon>Metazoa</taxon>
        <taxon>Ecdysozoa</taxon>
        <taxon>Arthropoda</taxon>
        <taxon>Chelicerata</taxon>
        <taxon>Arachnida</taxon>
        <taxon>Araneae</taxon>
        <taxon>Araneomorphae</taxon>
        <taxon>Entelegynae</taxon>
        <taxon>Araneoidea</taxon>
        <taxon>Araneidae</taxon>
        <taxon>Caerostris</taxon>
    </lineage>
</organism>
<gene>
    <name evidence="19" type="primary">Elob</name>
    <name evidence="19" type="ORF">CEXT_583531</name>
</gene>
<dbReference type="GO" id="GO:0030891">
    <property type="term" value="C:VCB complex"/>
    <property type="evidence" value="ECO:0007669"/>
    <property type="project" value="InterPro"/>
</dbReference>
<evidence type="ECO:0000256" key="8">
    <source>
        <dbReference type="ARBA" id="ARBA00023242"/>
    </source>
</evidence>
<dbReference type="GO" id="GO:0070449">
    <property type="term" value="C:elongin complex"/>
    <property type="evidence" value="ECO:0007669"/>
    <property type="project" value="InterPro"/>
</dbReference>
<dbReference type="CDD" id="cd01788">
    <property type="entry name" value="Ubl_ElonginB"/>
    <property type="match status" value="1"/>
</dbReference>
<feature type="domain" description="Ubiquitin-like" evidence="18">
    <location>
        <begin position="1"/>
        <end position="63"/>
    </location>
</feature>
<keyword evidence="3" id="KW-0597">Phosphoprotein</keyword>
<evidence type="ECO:0000313" key="19">
    <source>
        <dbReference type="EMBL" id="GIX86589.1"/>
    </source>
</evidence>
<dbReference type="InterPro" id="IPR000626">
    <property type="entry name" value="Ubiquitin-like_dom"/>
</dbReference>
<evidence type="ECO:0000259" key="18">
    <source>
        <dbReference type="PROSITE" id="PS50053"/>
    </source>
</evidence>
<dbReference type="Pfam" id="PF00240">
    <property type="entry name" value="ubiquitin"/>
    <property type="match status" value="1"/>
</dbReference>
<sequence length="118" mass="13269">MDVFLMVRRKKTTIFLDAKENTTVYELKKMIEGITKVPPENQELFREEAVMESHKILGEYGLNCTTAKAQAPAQVGLAYRDIDSMGFESLEITPLSNPPELPDVMKPPEAQGHEQTMA</sequence>
<name>A0AAV4NP74_CAEEX</name>
<evidence type="ECO:0000256" key="13">
    <source>
        <dbReference type="ARBA" id="ARBA00080438"/>
    </source>
</evidence>
<reference evidence="19 20" key="1">
    <citation type="submission" date="2021-06" db="EMBL/GenBank/DDBJ databases">
        <title>Caerostris extrusa draft genome.</title>
        <authorList>
            <person name="Kono N."/>
            <person name="Arakawa K."/>
        </authorList>
    </citation>
    <scope>NUCLEOTIDE SEQUENCE [LARGE SCALE GENOMIC DNA]</scope>
</reference>
<keyword evidence="5" id="KW-0007">Acetylation</keyword>
<keyword evidence="20" id="KW-1185">Reference proteome</keyword>